<dbReference type="Gene3D" id="3.90.950.10">
    <property type="match status" value="1"/>
</dbReference>
<comment type="similarity">
    <text evidence="3">Belongs to the Maf family.</text>
</comment>
<comment type="catalytic activity">
    <reaction evidence="3">
        <text>a 2'-deoxyribonucleoside 5'-triphosphate + H2O = a 2'-deoxyribonucleoside 5'-phosphate + diphosphate + H(+)</text>
        <dbReference type="Rhea" id="RHEA:44644"/>
        <dbReference type="ChEBI" id="CHEBI:15377"/>
        <dbReference type="ChEBI" id="CHEBI:15378"/>
        <dbReference type="ChEBI" id="CHEBI:33019"/>
        <dbReference type="ChEBI" id="CHEBI:61560"/>
        <dbReference type="ChEBI" id="CHEBI:65317"/>
        <dbReference type="EC" id="3.6.1.9"/>
    </reaction>
</comment>
<keyword evidence="3" id="KW-0963">Cytoplasm</keyword>
<keyword evidence="2 3" id="KW-0378">Hydrolase</keyword>
<comment type="caution">
    <text evidence="4">The sequence shown here is derived from an EMBL/GenBank/DDBJ whole genome shotgun (WGS) entry which is preliminary data.</text>
</comment>
<comment type="catalytic activity">
    <reaction evidence="3">
        <text>a ribonucleoside 5'-triphosphate + H2O = a ribonucleoside 5'-phosphate + diphosphate + H(+)</text>
        <dbReference type="Rhea" id="RHEA:23996"/>
        <dbReference type="ChEBI" id="CHEBI:15377"/>
        <dbReference type="ChEBI" id="CHEBI:15378"/>
        <dbReference type="ChEBI" id="CHEBI:33019"/>
        <dbReference type="ChEBI" id="CHEBI:58043"/>
        <dbReference type="ChEBI" id="CHEBI:61557"/>
        <dbReference type="EC" id="3.6.1.9"/>
    </reaction>
</comment>
<evidence type="ECO:0000256" key="2">
    <source>
        <dbReference type="ARBA" id="ARBA00022801"/>
    </source>
</evidence>
<reference evidence="4 5" key="1">
    <citation type="journal article" date="2015" name="Nature">
        <title>rRNA introns, odd ribosomes, and small enigmatic genomes across a large radiation of phyla.</title>
        <authorList>
            <person name="Brown C.T."/>
            <person name="Hug L.A."/>
            <person name="Thomas B.C."/>
            <person name="Sharon I."/>
            <person name="Castelle C.J."/>
            <person name="Singh A."/>
            <person name="Wilkins M.J."/>
            <person name="Williams K.H."/>
            <person name="Banfield J.F."/>
        </authorList>
    </citation>
    <scope>NUCLEOTIDE SEQUENCE [LARGE SCALE GENOMIC DNA]</scope>
</reference>
<dbReference type="Pfam" id="PF02545">
    <property type="entry name" value="Maf"/>
    <property type="match status" value="1"/>
</dbReference>
<comment type="function">
    <text evidence="3">Nucleoside triphosphate pyrophosphatase. May have a dual role in cell division arrest and in preventing the incorporation of modified nucleotides into cellular nucleic acids.</text>
</comment>
<keyword evidence="3" id="KW-0546">Nucleotide metabolism</keyword>
<proteinExistence type="inferred from homology"/>
<evidence type="ECO:0000313" key="4">
    <source>
        <dbReference type="EMBL" id="KKR32749.1"/>
    </source>
</evidence>
<gene>
    <name evidence="4" type="ORF">UT63_C0033G0004</name>
</gene>
<evidence type="ECO:0000256" key="3">
    <source>
        <dbReference type="HAMAP-Rule" id="MF_00528"/>
    </source>
</evidence>
<sequence>MKLILASSSAGRRKLLELAKIPFDVMPSDVDEDKIVGKTPEETIELRAKLKGEEIVKKLQRYKDSKLQKEKKSKAYGLVPSASLSSLSTNAYGLGTKANLIISADSSAILNNEIIGKPKDRKEAEEMLAKLSGKTHKFITAYYIVRTASAGLHPAEASGTGQNKSLKIGEKWEGVDISFVTFRNISEKEIELYLNHFNYTKFAGAYALFTPPLCPAPAPYEDLISGESYAIILNKIRNQYPNFKPLVPDFITGIKGSLSGVIGLPLEKVIPILKENQVL</sequence>
<comment type="subcellular location">
    <subcellularLocation>
        <location evidence="3">Cytoplasm</location>
    </subcellularLocation>
</comment>
<comment type="cofactor">
    <cofactor evidence="1 3">
        <name>a divalent metal cation</name>
        <dbReference type="ChEBI" id="CHEBI:60240"/>
    </cofactor>
</comment>
<dbReference type="InterPro" id="IPR003697">
    <property type="entry name" value="Maf-like"/>
</dbReference>
<dbReference type="EC" id="3.6.1.9" evidence="3"/>
<protein>
    <recommendedName>
        <fullName evidence="3">Nucleoside triphosphate pyrophosphatase</fullName>
        <ecNumber evidence="3">3.6.1.9</ecNumber>
    </recommendedName>
    <alternativeName>
        <fullName evidence="3">Nucleotide pyrophosphatase</fullName>
        <shortName evidence="3">Nucleotide PPase</shortName>
    </alternativeName>
</protein>
<dbReference type="GO" id="GO:0009117">
    <property type="term" value="P:nucleotide metabolic process"/>
    <property type="evidence" value="ECO:0007669"/>
    <property type="project" value="UniProtKB-KW"/>
</dbReference>
<dbReference type="PANTHER" id="PTHR43213:SF5">
    <property type="entry name" value="BIFUNCTIONAL DTTP_UTP PYROPHOSPHATASE_METHYLTRANSFERASE PROTEIN-RELATED"/>
    <property type="match status" value="1"/>
</dbReference>
<name>A0A0G0PX89_9BACT</name>
<dbReference type="GO" id="GO:0047429">
    <property type="term" value="F:nucleoside triphosphate diphosphatase activity"/>
    <property type="evidence" value="ECO:0007669"/>
    <property type="project" value="UniProtKB-EC"/>
</dbReference>
<dbReference type="GO" id="GO:0005737">
    <property type="term" value="C:cytoplasm"/>
    <property type="evidence" value="ECO:0007669"/>
    <property type="project" value="UniProtKB-SubCell"/>
</dbReference>
<dbReference type="InterPro" id="IPR029001">
    <property type="entry name" value="ITPase-like_fam"/>
</dbReference>
<dbReference type="EMBL" id="LBXN01000033">
    <property type="protein sequence ID" value="KKR32749.1"/>
    <property type="molecule type" value="Genomic_DNA"/>
</dbReference>
<comment type="caution">
    <text evidence="3">Lacks conserved residue(s) required for the propagation of feature annotation.</text>
</comment>
<dbReference type="HAMAP" id="MF_00528">
    <property type="entry name" value="Maf"/>
    <property type="match status" value="1"/>
</dbReference>
<dbReference type="AlphaFoldDB" id="A0A0G0PX89"/>
<feature type="active site" description="Proton acceptor" evidence="3">
    <location>
        <position position="105"/>
    </location>
</feature>
<evidence type="ECO:0000256" key="1">
    <source>
        <dbReference type="ARBA" id="ARBA00001968"/>
    </source>
</evidence>
<organism evidence="4 5">
    <name type="scientific">Candidatus Gottesmanbacteria bacterium GW2011_GWC2_39_8</name>
    <dbReference type="NCBI Taxonomy" id="1618450"/>
    <lineage>
        <taxon>Bacteria</taxon>
        <taxon>Candidatus Gottesmaniibacteriota</taxon>
    </lineage>
</organism>
<evidence type="ECO:0000313" key="5">
    <source>
        <dbReference type="Proteomes" id="UP000034539"/>
    </source>
</evidence>
<dbReference type="Proteomes" id="UP000034539">
    <property type="component" value="Unassembled WGS sequence"/>
</dbReference>
<dbReference type="SUPFAM" id="SSF52972">
    <property type="entry name" value="ITPase-like"/>
    <property type="match status" value="1"/>
</dbReference>
<dbReference type="PANTHER" id="PTHR43213">
    <property type="entry name" value="BIFUNCTIONAL DTTP/UTP PYROPHOSPHATASE/METHYLTRANSFERASE PROTEIN-RELATED"/>
    <property type="match status" value="1"/>
</dbReference>
<accession>A0A0G0PX89</accession>